<evidence type="ECO:0000256" key="2">
    <source>
        <dbReference type="SAM" id="Phobius"/>
    </source>
</evidence>
<evidence type="ECO:0000313" key="5">
    <source>
        <dbReference type="Proteomes" id="UP000315295"/>
    </source>
</evidence>
<keyword evidence="2" id="KW-1133">Transmembrane helix</keyword>
<feature type="transmembrane region" description="Helical" evidence="2">
    <location>
        <begin position="135"/>
        <end position="159"/>
    </location>
</feature>
<feature type="domain" description="TOD1/MUCI70 glycosyltransferase-like" evidence="3">
    <location>
        <begin position="223"/>
        <end position="530"/>
    </location>
</feature>
<name>A0A540MCM2_MALBA</name>
<keyword evidence="2" id="KW-0812">Transmembrane</keyword>
<feature type="region of interest" description="Disordered" evidence="1">
    <location>
        <begin position="19"/>
        <end position="70"/>
    </location>
</feature>
<dbReference type="Pfam" id="PF04765">
    <property type="entry name" value="TOD1_MUCI70"/>
    <property type="match status" value="1"/>
</dbReference>
<protein>
    <recommendedName>
        <fullName evidence="3">TOD1/MUCI70 glycosyltransferase-like domain-containing protein</fullName>
    </recommendedName>
</protein>
<dbReference type="InterPro" id="IPR006852">
    <property type="entry name" value="TOD1_MUCI70"/>
</dbReference>
<evidence type="ECO:0000259" key="3">
    <source>
        <dbReference type="Pfam" id="PF04765"/>
    </source>
</evidence>
<dbReference type="PANTHER" id="PTHR12956">
    <property type="entry name" value="ALKALINE CERAMIDASE-RELATED"/>
    <property type="match status" value="1"/>
</dbReference>
<proteinExistence type="predicted"/>
<keyword evidence="5" id="KW-1185">Reference proteome</keyword>
<evidence type="ECO:0000313" key="4">
    <source>
        <dbReference type="EMBL" id="TQD96332.1"/>
    </source>
</evidence>
<keyword evidence="2" id="KW-0472">Membrane</keyword>
<dbReference type="InterPro" id="IPR048354">
    <property type="entry name" value="TOD1_MUCI70_glycTrfase_dom"/>
</dbReference>
<dbReference type="PANTHER" id="PTHR12956:SF22">
    <property type="entry name" value="OS06G0724300 PROTEIN"/>
    <property type="match status" value="1"/>
</dbReference>
<reference evidence="4 5" key="1">
    <citation type="journal article" date="2019" name="G3 (Bethesda)">
        <title>Sequencing of a Wild Apple (Malus baccata) Genome Unravels the Differences Between Cultivated and Wild Apple Species Regarding Disease Resistance and Cold Tolerance.</title>
        <authorList>
            <person name="Chen X."/>
        </authorList>
    </citation>
    <scope>NUCLEOTIDE SEQUENCE [LARGE SCALE GENOMIC DNA]</scope>
    <source>
        <strain evidence="5">cv. Shandingzi</strain>
        <tissue evidence="4">Leaves</tissue>
    </source>
</reference>
<gene>
    <name evidence="4" type="ORF">C1H46_018098</name>
</gene>
<evidence type="ECO:0000256" key="1">
    <source>
        <dbReference type="SAM" id="MobiDB-lite"/>
    </source>
</evidence>
<sequence>MMGKLEQVECKLRPMVPALVESARDEQRGRKERRTQTSLQIRPVPSSSSSRRRRFGSPGADRGWQSEEGGVVEEDDAVEWRHCDLHIEGGGMREADMKNVNKLFGGAGGADVEEGFPLGRVPQDYPMKIVWKKGFIRLVLVGGILWMLLILLASLFHVWSCQSSISFFSAMCNKESKVFSMLGSLGFVPKGQSQHRCPIPVVGDPDKIKIPKGRTPDKIVKNLTYVLEDEILPEGTQSSPLFGGHQNWAQREESFRLKSDMKVHCGFIRNGGAEMAPADIKYAKKCRFVVASGIFDGYDVPHQPSDLSTRSKKLFCFLMAVDETSLNFIKENVTVREDNDGGKWVGIWRLVLLKHPPYDEPRRNGKVPKILTHRLYPNAQYSIWIDGKMELMVDPLQILERYLWRGKHTFAISQHKHHRSIYEEADANKRRKRYARPLIDLHMKIYRYEGLESWDPTKKTVSDVPEGAIIIREHTAMSNLFSCLWFNEVHLFTPRDQLSFGYVVYRLGGLFKFFMFPNCEYNSLFVLHPHIREHSSRIEWVTSWNQLKGNGTISNKGKDWDQANAKNGLIESRGGLGLWTPYPANLDSVVLPPVARTSKAG</sequence>
<dbReference type="AlphaFoldDB" id="A0A540MCM2"/>
<organism evidence="4 5">
    <name type="scientific">Malus baccata</name>
    <name type="common">Siberian crab apple</name>
    <name type="synonym">Pyrus baccata</name>
    <dbReference type="NCBI Taxonomy" id="106549"/>
    <lineage>
        <taxon>Eukaryota</taxon>
        <taxon>Viridiplantae</taxon>
        <taxon>Streptophyta</taxon>
        <taxon>Embryophyta</taxon>
        <taxon>Tracheophyta</taxon>
        <taxon>Spermatophyta</taxon>
        <taxon>Magnoliopsida</taxon>
        <taxon>eudicotyledons</taxon>
        <taxon>Gunneridae</taxon>
        <taxon>Pentapetalae</taxon>
        <taxon>rosids</taxon>
        <taxon>fabids</taxon>
        <taxon>Rosales</taxon>
        <taxon>Rosaceae</taxon>
        <taxon>Amygdaloideae</taxon>
        <taxon>Maleae</taxon>
        <taxon>Malus</taxon>
    </lineage>
</organism>
<accession>A0A540MCM2</accession>
<dbReference type="Proteomes" id="UP000315295">
    <property type="component" value="Unassembled WGS sequence"/>
</dbReference>
<dbReference type="EMBL" id="VIEB01000294">
    <property type="protein sequence ID" value="TQD96332.1"/>
    <property type="molecule type" value="Genomic_DNA"/>
</dbReference>
<comment type="caution">
    <text evidence="4">The sequence shown here is derived from an EMBL/GenBank/DDBJ whole genome shotgun (WGS) entry which is preliminary data.</text>
</comment>
<dbReference type="STRING" id="106549.A0A540MCM2"/>